<keyword evidence="3" id="KW-1185">Reference proteome</keyword>
<evidence type="ECO:0000313" key="3">
    <source>
        <dbReference type="Proteomes" id="UP001172102"/>
    </source>
</evidence>
<name>A0AA39ZSF4_9PEZI</name>
<organism evidence="2 3">
    <name type="scientific">Lasiosphaeris hirsuta</name>
    <dbReference type="NCBI Taxonomy" id="260670"/>
    <lineage>
        <taxon>Eukaryota</taxon>
        <taxon>Fungi</taxon>
        <taxon>Dikarya</taxon>
        <taxon>Ascomycota</taxon>
        <taxon>Pezizomycotina</taxon>
        <taxon>Sordariomycetes</taxon>
        <taxon>Sordariomycetidae</taxon>
        <taxon>Sordariales</taxon>
        <taxon>Lasiosphaeriaceae</taxon>
        <taxon>Lasiosphaeris</taxon>
    </lineage>
</organism>
<feature type="transmembrane region" description="Helical" evidence="1">
    <location>
        <begin position="252"/>
        <end position="274"/>
    </location>
</feature>
<comment type="caution">
    <text evidence="2">The sequence shown here is derived from an EMBL/GenBank/DDBJ whole genome shotgun (WGS) entry which is preliminary data.</text>
</comment>
<evidence type="ECO:0000256" key="1">
    <source>
        <dbReference type="SAM" id="Phobius"/>
    </source>
</evidence>
<reference evidence="2" key="1">
    <citation type="submission" date="2023-06" db="EMBL/GenBank/DDBJ databases">
        <title>Genome-scale phylogeny and comparative genomics of the fungal order Sordariales.</title>
        <authorList>
            <consortium name="Lawrence Berkeley National Laboratory"/>
            <person name="Hensen N."/>
            <person name="Bonometti L."/>
            <person name="Westerberg I."/>
            <person name="Brannstrom I.O."/>
            <person name="Guillou S."/>
            <person name="Cros-Aarteil S."/>
            <person name="Calhoun S."/>
            <person name="Haridas S."/>
            <person name="Kuo A."/>
            <person name="Mondo S."/>
            <person name="Pangilinan J."/>
            <person name="Riley R."/>
            <person name="Labutti K."/>
            <person name="Andreopoulos B."/>
            <person name="Lipzen A."/>
            <person name="Chen C."/>
            <person name="Yanf M."/>
            <person name="Daum C."/>
            <person name="Ng V."/>
            <person name="Clum A."/>
            <person name="Steindorff A."/>
            <person name="Ohm R."/>
            <person name="Martin F."/>
            <person name="Silar P."/>
            <person name="Natvig D."/>
            <person name="Lalanne C."/>
            <person name="Gautier V."/>
            <person name="Ament-Velasquez S.L."/>
            <person name="Kruys A."/>
            <person name="Hutchinson M.I."/>
            <person name="Powell A.J."/>
            <person name="Barry K."/>
            <person name="Miller A.N."/>
            <person name="Grigoriev I.V."/>
            <person name="Debuchy R."/>
            <person name="Gladieux P."/>
            <person name="Thoren M.H."/>
            <person name="Johannesson H."/>
        </authorList>
    </citation>
    <scope>NUCLEOTIDE SEQUENCE</scope>
    <source>
        <strain evidence="2">SMH4607-1</strain>
    </source>
</reference>
<sequence>MPEKLELQLQMSSIVISTNPFGDFSKVTIISDLLSDDDMKEMTRKAKKLWQKFVHQPQTGRCLVFFLILEKLCRIITEDFLKAMHHLAPIMDLGDIYTRVEGLQTNSEQAIKELALQEWTLELLYRMHVSLQASVDSVLGAKKELMAQVLDGPGTRSIALEATCQEYTGRVEDTITHMAVVSSKLEASIALQTRFEEAFSSAMAMADSRTSLNQNATVKQLTYLTMAYLPIGLIVAIFAIPSEQLVIKVPMGTTWLVISIIIALACTYLAAFYVGKIVRYVKSWWGKVGRS</sequence>
<feature type="transmembrane region" description="Helical" evidence="1">
    <location>
        <begin position="221"/>
        <end position="240"/>
    </location>
</feature>
<keyword evidence="1" id="KW-0472">Membrane</keyword>
<dbReference type="AlphaFoldDB" id="A0AA39ZSF4"/>
<dbReference type="EMBL" id="JAUKUA010000008">
    <property type="protein sequence ID" value="KAK0702824.1"/>
    <property type="molecule type" value="Genomic_DNA"/>
</dbReference>
<keyword evidence="1" id="KW-0812">Transmembrane</keyword>
<protein>
    <submittedName>
        <fullName evidence="2">Uncharacterized protein</fullName>
    </submittedName>
</protein>
<gene>
    <name evidence="2" type="ORF">B0H67DRAFT_392546</name>
</gene>
<dbReference type="Proteomes" id="UP001172102">
    <property type="component" value="Unassembled WGS sequence"/>
</dbReference>
<keyword evidence="1" id="KW-1133">Transmembrane helix</keyword>
<proteinExistence type="predicted"/>
<evidence type="ECO:0000313" key="2">
    <source>
        <dbReference type="EMBL" id="KAK0702824.1"/>
    </source>
</evidence>
<accession>A0AA39ZSF4</accession>